<gene>
    <name evidence="1" type="ORF">THRCLA_11212</name>
</gene>
<reference evidence="1 2" key="1">
    <citation type="journal article" date="2014" name="Genome Biol. Evol.">
        <title>The secreted proteins of Achlya hypogyna and Thraustotheca clavata identify the ancestral oomycete secretome and reveal gene acquisitions by horizontal gene transfer.</title>
        <authorList>
            <person name="Misner I."/>
            <person name="Blouin N."/>
            <person name="Leonard G."/>
            <person name="Richards T.A."/>
            <person name="Lane C.E."/>
        </authorList>
    </citation>
    <scope>NUCLEOTIDE SEQUENCE [LARGE SCALE GENOMIC DNA]</scope>
    <source>
        <strain evidence="1 2">ATCC 34112</strain>
    </source>
</reference>
<dbReference type="OrthoDB" id="164567at2759"/>
<dbReference type="Proteomes" id="UP000243217">
    <property type="component" value="Unassembled WGS sequence"/>
</dbReference>
<sequence length="361" mass="39995">MPIVSRYHFSTSVLTMNSSPLAATFRQGWQSESDLSARRFVLFHILMVLKTKYGFLDDRTSYIARRAELALYSRANSLVEYRNPRTLCMRLHALIIKLYAHQSMKISPQASLKRKASCDDENVIIKKVKATAAPFLLDGHDGVLRSVCSFLDTLSVVALMSTSHSALAIVPQHVTSIVIKANRRPTTTAWLVRFPNLQEFRLVGNNQFGFGQSMENVDMSSNDAASWALTTLEKATLNHLHTLELSHVYCDGLQDPFTDRIGALLEKSKSLVNLSLVGNCITDVGAINLASNATSRSELQLLLDNNFIGEQGAAALAKAASFVSLKNNLMESETYRRLFPNIAIQEMYKASASSSPFEIIA</sequence>
<dbReference type="InterPro" id="IPR032675">
    <property type="entry name" value="LRR_dom_sf"/>
</dbReference>
<accession>A0A1V9Y8H3</accession>
<dbReference type="EMBL" id="JNBS01004853">
    <property type="protein sequence ID" value="OQR82013.1"/>
    <property type="molecule type" value="Genomic_DNA"/>
</dbReference>
<proteinExistence type="predicted"/>
<keyword evidence="2" id="KW-1185">Reference proteome</keyword>
<evidence type="ECO:0000313" key="1">
    <source>
        <dbReference type="EMBL" id="OQR82013.1"/>
    </source>
</evidence>
<name>A0A1V9Y8H3_9STRA</name>
<dbReference type="SUPFAM" id="SSF52047">
    <property type="entry name" value="RNI-like"/>
    <property type="match status" value="1"/>
</dbReference>
<comment type="caution">
    <text evidence="1">The sequence shown here is derived from an EMBL/GenBank/DDBJ whole genome shotgun (WGS) entry which is preliminary data.</text>
</comment>
<evidence type="ECO:0000313" key="2">
    <source>
        <dbReference type="Proteomes" id="UP000243217"/>
    </source>
</evidence>
<protein>
    <submittedName>
        <fullName evidence="1">Uncharacterized protein</fullName>
    </submittedName>
</protein>
<dbReference type="Gene3D" id="3.80.10.10">
    <property type="entry name" value="Ribonuclease Inhibitor"/>
    <property type="match status" value="1"/>
</dbReference>
<dbReference type="AlphaFoldDB" id="A0A1V9Y8H3"/>
<organism evidence="1 2">
    <name type="scientific">Thraustotheca clavata</name>
    <dbReference type="NCBI Taxonomy" id="74557"/>
    <lineage>
        <taxon>Eukaryota</taxon>
        <taxon>Sar</taxon>
        <taxon>Stramenopiles</taxon>
        <taxon>Oomycota</taxon>
        <taxon>Saprolegniomycetes</taxon>
        <taxon>Saprolegniales</taxon>
        <taxon>Achlyaceae</taxon>
        <taxon>Thraustotheca</taxon>
    </lineage>
</organism>